<organism evidence="1 2">
    <name type="scientific">Meloidogyne enterolobii</name>
    <name type="common">Root-knot nematode worm</name>
    <name type="synonym">Meloidogyne mayaguensis</name>
    <dbReference type="NCBI Taxonomy" id="390850"/>
    <lineage>
        <taxon>Eukaryota</taxon>
        <taxon>Metazoa</taxon>
        <taxon>Ecdysozoa</taxon>
        <taxon>Nematoda</taxon>
        <taxon>Chromadorea</taxon>
        <taxon>Rhabditida</taxon>
        <taxon>Tylenchina</taxon>
        <taxon>Tylenchomorpha</taxon>
        <taxon>Tylenchoidea</taxon>
        <taxon>Meloidogynidae</taxon>
        <taxon>Meloidogyninae</taxon>
        <taxon>Meloidogyne</taxon>
    </lineage>
</organism>
<dbReference type="Proteomes" id="UP001497535">
    <property type="component" value="Unassembled WGS sequence"/>
</dbReference>
<comment type="caution">
    <text evidence="1">The sequence shown here is derived from an EMBL/GenBank/DDBJ whole genome shotgun (WGS) entry which is preliminary data.</text>
</comment>
<proteinExistence type="predicted"/>
<evidence type="ECO:0000313" key="1">
    <source>
        <dbReference type="EMBL" id="CAK5107215.1"/>
    </source>
</evidence>
<keyword evidence="2" id="KW-1185">Reference proteome</keyword>
<name>A0ACB1AXD5_MELEN</name>
<protein>
    <submittedName>
        <fullName evidence="1">Uncharacterized protein</fullName>
    </submittedName>
</protein>
<accession>A0ACB1AXD5</accession>
<sequence length="101" mass="10506">MSESKQSVAALLTKLAISASVNPSGVVPFSRKSIYAFASGSSLCSVLISTVNDCPLLSLRITELIISSVVNLLLGFIAKHTGNSAMSSNSFRFSTFSGVSS</sequence>
<reference evidence="1" key="1">
    <citation type="submission" date="2023-11" db="EMBL/GenBank/DDBJ databases">
        <authorList>
            <person name="Poullet M."/>
        </authorList>
    </citation>
    <scope>NUCLEOTIDE SEQUENCE</scope>
    <source>
        <strain evidence="1">E1834</strain>
    </source>
</reference>
<evidence type="ECO:0000313" key="2">
    <source>
        <dbReference type="Proteomes" id="UP001497535"/>
    </source>
</evidence>
<gene>
    <name evidence="1" type="ORF">MENTE1834_LOCUS43646</name>
</gene>
<dbReference type="EMBL" id="CAVMJV010000124">
    <property type="protein sequence ID" value="CAK5107215.1"/>
    <property type="molecule type" value="Genomic_DNA"/>
</dbReference>